<evidence type="ECO:0000256" key="7">
    <source>
        <dbReference type="ARBA" id="ARBA00022840"/>
    </source>
</evidence>
<feature type="transmembrane region" description="Helical" evidence="9">
    <location>
        <begin position="87"/>
        <end position="107"/>
    </location>
</feature>
<dbReference type="Gene3D" id="1.20.5.1930">
    <property type="match status" value="1"/>
</dbReference>
<evidence type="ECO:0000256" key="4">
    <source>
        <dbReference type="ARBA" id="ARBA00022679"/>
    </source>
</evidence>
<dbReference type="InterPro" id="IPR011712">
    <property type="entry name" value="Sig_transdc_His_kin_sub3_dim/P"/>
</dbReference>
<dbReference type="Pfam" id="PF02518">
    <property type="entry name" value="HATPase_c"/>
    <property type="match status" value="1"/>
</dbReference>
<dbReference type="Pfam" id="PF07730">
    <property type="entry name" value="HisKA_3"/>
    <property type="match status" value="1"/>
</dbReference>
<reference evidence="12 13" key="1">
    <citation type="submission" date="2019-10" db="EMBL/GenBank/DDBJ databases">
        <title>Whole genome shotgun sequence of Acrocarpospora macrocephala NBRC 16266.</title>
        <authorList>
            <person name="Ichikawa N."/>
            <person name="Kimura A."/>
            <person name="Kitahashi Y."/>
            <person name="Komaki H."/>
            <person name="Oguchi A."/>
        </authorList>
    </citation>
    <scope>NUCLEOTIDE SEQUENCE [LARGE SCALE GENOMIC DNA]</scope>
    <source>
        <strain evidence="12 13">NBRC 16266</strain>
    </source>
</reference>
<keyword evidence="13" id="KW-1185">Reference proteome</keyword>
<accession>A0A5M3WJQ7</accession>
<evidence type="ECO:0000256" key="8">
    <source>
        <dbReference type="ARBA" id="ARBA00023012"/>
    </source>
</evidence>
<evidence type="ECO:0000313" key="12">
    <source>
        <dbReference type="EMBL" id="GES09174.1"/>
    </source>
</evidence>
<dbReference type="Gene3D" id="3.30.565.10">
    <property type="entry name" value="Histidine kinase-like ATPase, C-terminal domain"/>
    <property type="match status" value="1"/>
</dbReference>
<protein>
    <recommendedName>
        <fullName evidence="2">histidine kinase</fullName>
        <ecNumber evidence="2">2.7.13.3</ecNumber>
    </recommendedName>
</protein>
<feature type="domain" description="Signal transduction histidine kinase subgroup 3 dimerisation and phosphoacceptor" evidence="11">
    <location>
        <begin position="177"/>
        <end position="242"/>
    </location>
</feature>
<evidence type="ECO:0000259" key="10">
    <source>
        <dbReference type="Pfam" id="PF02518"/>
    </source>
</evidence>
<evidence type="ECO:0000256" key="1">
    <source>
        <dbReference type="ARBA" id="ARBA00000085"/>
    </source>
</evidence>
<evidence type="ECO:0000256" key="2">
    <source>
        <dbReference type="ARBA" id="ARBA00012438"/>
    </source>
</evidence>
<dbReference type="SUPFAM" id="SSF55874">
    <property type="entry name" value="ATPase domain of HSP90 chaperone/DNA topoisomerase II/histidine kinase"/>
    <property type="match status" value="1"/>
</dbReference>
<feature type="transmembrane region" description="Helical" evidence="9">
    <location>
        <begin position="114"/>
        <end position="133"/>
    </location>
</feature>
<dbReference type="InterPro" id="IPR036890">
    <property type="entry name" value="HATPase_C_sf"/>
</dbReference>
<dbReference type="AlphaFoldDB" id="A0A5M3WJQ7"/>
<dbReference type="RefSeq" id="WP_246268306.1">
    <property type="nucleotide sequence ID" value="NZ_BAAAHL010000042.1"/>
</dbReference>
<keyword evidence="9" id="KW-0472">Membrane</keyword>
<feature type="transmembrane region" description="Helical" evidence="9">
    <location>
        <begin position="139"/>
        <end position="159"/>
    </location>
</feature>
<proteinExistence type="predicted"/>
<keyword evidence="6 12" id="KW-0418">Kinase</keyword>
<comment type="catalytic activity">
    <reaction evidence="1">
        <text>ATP + protein L-histidine = ADP + protein N-phospho-L-histidine.</text>
        <dbReference type="EC" id="2.7.13.3"/>
    </reaction>
</comment>
<dbReference type="PANTHER" id="PTHR24421:SF10">
    <property type="entry name" value="NITRATE_NITRITE SENSOR PROTEIN NARQ"/>
    <property type="match status" value="1"/>
</dbReference>
<keyword evidence="5" id="KW-0547">Nucleotide-binding</keyword>
<organism evidence="12 13">
    <name type="scientific">Acrocarpospora macrocephala</name>
    <dbReference type="NCBI Taxonomy" id="150177"/>
    <lineage>
        <taxon>Bacteria</taxon>
        <taxon>Bacillati</taxon>
        <taxon>Actinomycetota</taxon>
        <taxon>Actinomycetes</taxon>
        <taxon>Streptosporangiales</taxon>
        <taxon>Streptosporangiaceae</taxon>
        <taxon>Acrocarpospora</taxon>
    </lineage>
</organism>
<keyword evidence="3" id="KW-0597">Phosphoprotein</keyword>
<dbReference type="EMBL" id="BLAE01000014">
    <property type="protein sequence ID" value="GES09174.1"/>
    <property type="molecule type" value="Genomic_DNA"/>
</dbReference>
<feature type="transmembrane region" description="Helical" evidence="9">
    <location>
        <begin position="38"/>
        <end position="55"/>
    </location>
</feature>
<keyword evidence="9" id="KW-0812">Transmembrane</keyword>
<dbReference type="GO" id="GO:0005524">
    <property type="term" value="F:ATP binding"/>
    <property type="evidence" value="ECO:0007669"/>
    <property type="project" value="UniProtKB-KW"/>
</dbReference>
<evidence type="ECO:0000259" key="11">
    <source>
        <dbReference type="Pfam" id="PF07730"/>
    </source>
</evidence>
<dbReference type="GO" id="GO:0016020">
    <property type="term" value="C:membrane"/>
    <property type="evidence" value="ECO:0007669"/>
    <property type="project" value="InterPro"/>
</dbReference>
<sequence length="386" mass="40515">MGEGFVNWIQRLSEFALLGLLGMILLLETALAVSHGQASAFLIPVGGLAGLVAVLARSRFRVGSMVTLVVVSLVLTLAAAAMDDLPVPGMAEAGALMVLTISVLRWVRPLRGAVVLAGAALITLQLSAGLRVGGGTPGGVFEVLFFVGWAVGAVTGAYLRLQQHRREAAVEAVRRSERLDLARELHDLVAHHITGIVVQAQAARAVGEQRPETVLPALDAIATAGGEALTSMRRLVGVLRADEQASRSPGVDLADLRIMVERFAAQGPRASFDIGHGVTDLALPPEVLTTLHRVLQESLTNVRRHAPGAAWVEAALSAPPDLVRLRVRNVGSPGDPRLTRLGGGFGLVGMVERVQALGGQLTAGPTRENGWEVVAEFPAVSASRGR</sequence>
<dbReference type="InterPro" id="IPR003594">
    <property type="entry name" value="HATPase_dom"/>
</dbReference>
<dbReference type="Proteomes" id="UP000331127">
    <property type="component" value="Unassembled WGS sequence"/>
</dbReference>
<feature type="transmembrane region" description="Helical" evidence="9">
    <location>
        <begin position="62"/>
        <end position="81"/>
    </location>
</feature>
<keyword evidence="4" id="KW-0808">Transferase</keyword>
<feature type="transmembrane region" description="Helical" evidence="9">
    <location>
        <begin position="12"/>
        <end position="32"/>
    </location>
</feature>
<evidence type="ECO:0000256" key="6">
    <source>
        <dbReference type="ARBA" id="ARBA00022777"/>
    </source>
</evidence>
<feature type="domain" description="Histidine kinase/HSP90-like ATPase" evidence="10">
    <location>
        <begin position="289"/>
        <end position="379"/>
    </location>
</feature>
<evidence type="ECO:0000256" key="3">
    <source>
        <dbReference type="ARBA" id="ARBA00022553"/>
    </source>
</evidence>
<keyword evidence="8" id="KW-0902">Two-component regulatory system</keyword>
<dbReference type="PANTHER" id="PTHR24421">
    <property type="entry name" value="NITRATE/NITRITE SENSOR PROTEIN NARX-RELATED"/>
    <property type="match status" value="1"/>
</dbReference>
<evidence type="ECO:0000256" key="9">
    <source>
        <dbReference type="SAM" id="Phobius"/>
    </source>
</evidence>
<comment type="caution">
    <text evidence="12">The sequence shown here is derived from an EMBL/GenBank/DDBJ whole genome shotgun (WGS) entry which is preliminary data.</text>
</comment>
<dbReference type="CDD" id="cd16917">
    <property type="entry name" value="HATPase_UhpB-NarQ-NarX-like"/>
    <property type="match status" value="1"/>
</dbReference>
<name>A0A5M3WJQ7_9ACTN</name>
<gene>
    <name evidence="12" type="ORF">Amac_027700</name>
</gene>
<evidence type="ECO:0000256" key="5">
    <source>
        <dbReference type="ARBA" id="ARBA00022741"/>
    </source>
</evidence>
<keyword evidence="7" id="KW-0067">ATP-binding</keyword>
<dbReference type="EC" id="2.7.13.3" evidence="2"/>
<dbReference type="GO" id="GO:0000155">
    <property type="term" value="F:phosphorelay sensor kinase activity"/>
    <property type="evidence" value="ECO:0007669"/>
    <property type="project" value="InterPro"/>
</dbReference>
<dbReference type="InterPro" id="IPR050482">
    <property type="entry name" value="Sensor_HK_TwoCompSys"/>
</dbReference>
<keyword evidence="9" id="KW-1133">Transmembrane helix</keyword>
<evidence type="ECO:0000313" key="13">
    <source>
        <dbReference type="Proteomes" id="UP000331127"/>
    </source>
</evidence>
<dbReference type="GO" id="GO:0046983">
    <property type="term" value="F:protein dimerization activity"/>
    <property type="evidence" value="ECO:0007669"/>
    <property type="project" value="InterPro"/>
</dbReference>